<dbReference type="HAMAP" id="MF_04072">
    <property type="entry name" value="INFV_HEMA"/>
    <property type="match status" value="1"/>
</dbReference>
<dbReference type="InterPro" id="IPR008980">
    <property type="entry name" value="Capsid_hemagglutn"/>
</dbReference>
<proteinExistence type="inferred from homology"/>
<keyword evidence="4" id="KW-0564">Palmitate</keyword>
<dbReference type="AlphaFoldDB" id="A0A926F477"/>
<evidence type="ECO:0000256" key="4">
    <source>
        <dbReference type="ARBA" id="ARBA00023139"/>
    </source>
</evidence>
<dbReference type="SUPFAM" id="SSF58064">
    <property type="entry name" value="Influenza hemagglutinin (stalk)"/>
    <property type="match status" value="1"/>
</dbReference>
<dbReference type="InterPro" id="IPR001364">
    <property type="entry name" value="Hemagglutn_influenz_A/B"/>
</dbReference>
<keyword evidence="6" id="KW-1133">Transmembrane helix</keyword>
<comment type="subcellular location">
    <subcellularLocation>
        <location evidence="1">Host apical cell membrane</location>
        <topology evidence="1">Single-pass type I membrane protein</topology>
    </subcellularLocation>
</comment>
<organism evidence="7 8">
    <name type="scientific">Wansuia hejianensis</name>
    <dbReference type="NCBI Taxonomy" id="2763667"/>
    <lineage>
        <taxon>Bacteria</taxon>
        <taxon>Bacillati</taxon>
        <taxon>Bacillota</taxon>
        <taxon>Clostridia</taxon>
        <taxon>Lachnospirales</taxon>
        <taxon>Lachnospiraceae</taxon>
        <taxon>Wansuia</taxon>
    </lineage>
</organism>
<dbReference type="Pfam" id="PF00509">
    <property type="entry name" value="Hemagglutinin"/>
    <property type="match status" value="1"/>
</dbReference>
<evidence type="ECO:0000256" key="2">
    <source>
        <dbReference type="ARBA" id="ARBA00006321"/>
    </source>
</evidence>
<evidence type="ECO:0000313" key="7">
    <source>
        <dbReference type="EMBL" id="MBC8591640.1"/>
    </source>
</evidence>
<dbReference type="GO" id="GO:0019064">
    <property type="term" value="P:fusion of virus membrane with host plasma membrane"/>
    <property type="evidence" value="ECO:0007669"/>
    <property type="project" value="InterPro"/>
</dbReference>
<gene>
    <name evidence="7" type="ORF">H8689_11030</name>
</gene>
<dbReference type="EMBL" id="JACRTK010000009">
    <property type="protein sequence ID" value="MBC8591640.1"/>
    <property type="molecule type" value="Genomic_DNA"/>
</dbReference>
<dbReference type="Gene3D" id="3.90.209.20">
    <property type="match status" value="1"/>
</dbReference>
<accession>A0A926F477</accession>
<sequence length="574" mass="64210">RVISKSRGISQPLKMETVSLITILLVATVSNADKICIGYQTTNSTETVDTLTENNVPVTHAKELLHTEHNGMLCATSLGQPLILDTCTIEGLIYGNPSCDLSLEGREWSYIVERPSAVHGLCYPGNVEDLEELRSLFSSARSYQRIQIFPDTIWNVSYDGTSTACSGSFYKSMRWLTRKNGEYPTQDAQYTNNQGKNILFMWGINHPPSDDTQRGLYTRTDTTTSVATEEINRIFKPLIGPRPLVNGLMGRINYYWSVLKPGQTLRIKSDGNLIAPWYGHILSGESHGRILKTDLKRGSCTVQCQTEKGGLNTTLPFQNVSKYAFGNCSKYIGVKSLKLAVGLRNVPSRSSRGLFGAIAGFIEGGWPGLVAGWYGFQHSNDQGVGMAADRDSTQKAIDKITSKVNNIVDKMNKQYEIIDHEFSEVETRLNMINNKIDDQIQDIWAYNAELLVLLENQKTLDEHDANVNNLYNKVKRALGSNAVEDGKGCFELYHKCDDQCMETIRNGTYNRRKYQEESKLERQRIEGVKLESEGTYKILTIYSTVASSLVIAMGFAAFLFWAMSNGSCRCNICI</sequence>
<keyword evidence="6" id="KW-0472">Membrane</keyword>
<dbReference type="GO" id="GO:0020002">
    <property type="term" value="C:host cell plasma membrane"/>
    <property type="evidence" value="ECO:0007669"/>
    <property type="project" value="UniProtKB-SubCell"/>
</dbReference>
<dbReference type="Gene3D" id="3.90.20.10">
    <property type="match status" value="1"/>
</dbReference>
<dbReference type="InterPro" id="IPR000149">
    <property type="entry name" value="Hemagglutn_influenz_A"/>
</dbReference>
<dbReference type="Proteomes" id="UP000601522">
    <property type="component" value="Unassembled WGS sequence"/>
</dbReference>
<dbReference type="PRINTS" id="PR00329">
    <property type="entry name" value="HEMAGGLUTN12"/>
</dbReference>
<keyword evidence="6" id="KW-0812">Transmembrane</keyword>
<dbReference type="RefSeq" id="WP_249324509.1">
    <property type="nucleotide sequence ID" value="NZ_JACRTK010000009.1"/>
</dbReference>
<evidence type="ECO:0000256" key="3">
    <source>
        <dbReference type="ARBA" id="ARBA00022203"/>
    </source>
</evidence>
<feature type="non-terminal residue" evidence="7">
    <location>
        <position position="1"/>
    </location>
</feature>
<evidence type="ECO:0000256" key="5">
    <source>
        <dbReference type="ARBA" id="ARBA00023288"/>
    </source>
</evidence>
<reference evidence="7 8" key="1">
    <citation type="submission" date="2020-08" db="EMBL/GenBank/DDBJ databases">
        <title>Genome public.</title>
        <authorList>
            <person name="Liu C."/>
            <person name="Sun Q."/>
        </authorList>
    </citation>
    <scope>NUCLEOTIDE SEQUENCE [LARGE SCALE GENOMIC DNA]</scope>
    <source>
        <strain evidence="7 8">NSJ-26</strain>
    </source>
</reference>
<dbReference type="GO" id="GO:0046789">
    <property type="term" value="F:host cell surface receptor binding"/>
    <property type="evidence" value="ECO:0007669"/>
    <property type="project" value="InterPro"/>
</dbReference>
<evidence type="ECO:0000313" key="8">
    <source>
        <dbReference type="Proteomes" id="UP000601522"/>
    </source>
</evidence>
<evidence type="ECO:0000256" key="6">
    <source>
        <dbReference type="SAM" id="Phobius"/>
    </source>
</evidence>
<evidence type="ECO:0000256" key="1">
    <source>
        <dbReference type="ARBA" id="ARBA00004310"/>
    </source>
</evidence>
<dbReference type="InterPro" id="IPR013828">
    <property type="entry name" value="Hemagglutn_HA1_a/b_dom_sf"/>
</dbReference>
<dbReference type="SUPFAM" id="SSF49818">
    <property type="entry name" value="Viral protein domain"/>
    <property type="match status" value="1"/>
</dbReference>
<comment type="similarity">
    <text evidence="2">Belongs to the influenza viruses hemagglutinin family.</text>
</comment>
<keyword evidence="8" id="KW-1185">Reference proteome</keyword>
<name>A0A926F477_9FIRM</name>
<comment type="caution">
    <text evidence="7">The sequence shown here is derived from an EMBL/GenBank/DDBJ whole genome shotgun (WGS) entry which is preliminary data.</text>
</comment>
<protein>
    <recommendedName>
        <fullName evidence="3">Hemagglutinin</fullName>
    </recommendedName>
</protein>
<feature type="transmembrane region" description="Helical" evidence="6">
    <location>
        <begin position="539"/>
        <end position="562"/>
    </location>
</feature>
<keyword evidence="5" id="KW-0449">Lipoprotein</keyword>
<dbReference type="PRINTS" id="PR00330">
    <property type="entry name" value="HEMAGGLUTN1"/>
</dbReference>